<dbReference type="InterPro" id="IPR012334">
    <property type="entry name" value="Pectin_lyas_fold"/>
</dbReference>
<dbReference type="InterPro" id="IPR045032">
    <property type="entry name" value="PEL"/>
</dbReference>
<keyword evidence="2" id="KW-0732">Signal</keyword>
<comment type="similarity">
    <text evidence="1">Belongs to the polysaccharide lyase 1 family.</text>
</comment>
<dbReference type="EMBL" id="JABEZY010000009">
    <property type="protein sequence ID" value="MBA0746550.1"/>
    <property type="molecule type" value="Genomic_DNA"/>
</dbReference>
<dbReference type="Gene3D" id="2.160.20.10">
    <property type="entry name" value="Single-stranded right-handed beta-helix, Pectin lyase-like"/>
    <property type="match status" value="1"/>
</dbReference>
<dbReference type="OrthoDB" id="1738612at2759"/>
<evidence type="ECO:0000256" key="2">
    <source>
        <dbReference type="ARBA" id="ARBA00022729"/>
    </source>
</evidence>
<name>A0A7J9CDD4_GOSGO</name>
<keyword evidence="4" id="KW-1185">Reference proteome</keyword>
<dbReference type="Proteomes" id="UP000593579">
    <property type="component" value="Unassembled WGS sequence"/>
</dbReference>
<evidence type="ECO:0000313" key="3">
    <source>
        <dbReference type="EMBL" id="MBA0746550.1"/>
    </source>
</evidence>
<dbReference type="InterPro" id="IPR011050">
    <property type="entry name" value="Pectin_lyase_fold/virulence"/>
</dbReference>
<dbReference type="SUPFAM" id="SSF51126">
    <property type="entry name" value="Pectin lyase-like"/>
    <property type="match status" value="1"/>
</dbReference>
<dbReference type="PANTHER" id="PTHR31683">
    <property type="entry name" value="PECTATE LYASE 18-RELATED"/>
    <property type="match status" value="1"/>
</dbReference>
<dbReference type="InterPro" id="IPR018082">
    <property type="entry name" value="AmbAllergen"/>
</dbReference>
<feature type="non-terminal residue" evidence="3">
    <location>
        <position position="1"/>
    </location>
</feature>
<dbReference type="GO" id="GO:0030570">
    <property type="term" value="F:pectate lyase activity"/>
    <property type="evidence" value="ECO:0007669"/>
    <property type="project" value="InterPro"/>
</dbReference>
<dbReference type="PRINTS" id="PR00807">
    <property type="entry name" value="AMBALLERGEN"/>
</dbReference>
<organism evidence="3 4">
    <name type="scientific">Gossypium gossypioides</name>
    <name type="common">Mexican cotton</name>
    <name type="synonym">Selera gossypioides</name>
    <dbReference type="NCBI Taxonomy" id="34282"/>
    <lineage>
        <taxon>Eukaryota</taxon>
        <taxon>Viridiplantae</taxon>
        <taxon>Streptophyta</taxon>
        <taxon>Embryophyta</taxon>
        <taxon>Tracheophyta</taxon>
        <taxon>Spermatophyta</taxon>
        <taxon>Magnoliopsida</taxon>
        <taxon>eudicotyledons</taxon>
        <taxon>Gunneridae</taxon>
        <taxon>Pentapetalae</taxon>
        <taxon>rosids</taxon>
        <taxon>malvids</taxon>
        <taxon>Malvales</taxon>
        <taxon>Malvaceae</taxon>
        <taxon>Malvoideae</taxon>
        <taxon>Gossypium</taxon>
    </lineage>
</organism>
<proteinExistence type="inferred from homology"/>
<dbReference type="AlphaFoldDB" id="A0A7J9CDD4"/>
<sequence>KPGRSACEVTKHVDSCRRCDPDLEKNRKKLSDCVLGFAHGTTDGKGGEFYVVIDPIDNATDPKPETLCHAVT</sequence>
<gene>
    <name evidence="3" type="ORF">Gogos_009058</name>
</gene>
<evidence type="ECO:0000256" key="1">
    <source>
        <dbReference type="ARBA" id="ARBA00010980"/>
    </source>
</evidence>
<protein>
    <submittedName>
        <fullName evidence="3">Uncharacterized protein</fullName>
    </submittedName>
</protein>
<reference evidence="3 4" key="1">
    <citation type="journal article" date="2019" name="Genome Biol. Evol.">
        <title>Insights into the evolution of the New World diploid cottons (Gossypium, subgenus Houzingenia) based on genome sequencing.</title>
        <authorList>
            <person name="Grover C.E."/>
            <person name="Arick M.A. 2nd"/>
            <person name="Thrash A."/>
            <person name="Conover J.L."/>
            <person name="Sanders W.S."/>
            <person name="Peterson D.G."/>
            <person name="Frelichowski J.E."/>
            <person name="Scheffler J.A."/>
            <person name="Scheffler B.E."/>
            <person name="Wendel J.F."/>
        </authorList>
    </citation>
    <scope>NUCLEOTIDE SEQUENCE [LARGE SCALE GENOMIC DNA]</scope>
    <source>
        <strain evidence="3">5</strain>
        <tissue evidence="3">Leaf</tissue>
    </source>
</reference>
<comment type="caution">
    <text evidence="3">The sequence shown here is derived from an EMBL/GenBank/DDBJ whole genome shotgun (WGS) entry which is preliminary data.</text>
</comment>
<evidence type="ECO:0000313" key="4">
    <source>
        <dbReference type="Proteomes" id="UP000593579"/>
    </source>
</evidence>
<dbReference type="PANTHER" id="PTHR31683:SF208">
    <property type="entry name" value="PECTATE LYASE"/>
    <property type="match status" value="1"/>
</dbReference>
<accession>A0A7J9CDD4</accession>